<evidence type="ECO:0000256" key="1">
    <source>
        <dbReference type="SAM" id="MobiDB-lite"/>
    </source>
</evidence>
<dbReference type="CDD" id="cd14688">
    <property type="entry name" value="bZIP_YAP"/>
    <property type="match status" value="1"/>
</dbReference>
<feature type="compositionally biased region" description="Low complexity" evidence="1">
    <location>
        <begin position="81"/>
        <end position="98"/>
    </location>
</feature>
<proteinExistence type="predicted"/>
<keyword evidence="4" id="KW-1185">Reference proteome</keyword>
<feature type="compositionally biased region" description="Low complexity" evidence="1">
    <location>
        <begin position="202"/>
        <end position="215"/>
    </location>
</feature>
<dbReference type="PROSITE" id="PS51430">
    <property type="entry name" value="KAIA_N"/>
    <property type="match status" value="1"/>
</dbReference>
<organism evidence="3 4">
    <name type="scientific">Aspergillus granulosus</name>
    <dbReference type="NCBI Taxonomy" id="176169"/>
    <lineage>
        <taxon>Eukaryota</taxon>
        <taxon>Fungi</taxon>
        <taxon>Dikarya</taxon>
        <taxon>Ascomycota</taxon>
        <taxon>Pezizomycotina</taxon>
        <taxon>Eurotiomycetes</taxon>
        <taxon>Eurotiomycetidae</taxon>
        <taxon>Eurotiales</taxon>
        <taxon>Aspergillaceae</taxon>
        <taxon>Aspergillus</taxon>
        <taxon>Aspergillus subgen. Nidulantes</taxon>
    </lineage>
</organism>
<name>A0ABR4HW23_9EURO</name>
<dbReference type="PANTHER" id="PTHR38116:SF5">
    <property type="entry name" value="BZIP DOMAIN-CONTAINING PROTEIN"/>
    <property type="match status" value="1"/>
</dbReference>
<sequence length="467" mass="52117">MPAQTQQVKQPEKPKRKPVRRDPEKRRQQNLQAQRKYREKLRERLDRLEELAQTAAAARGIETPLQVDTGSAKAAHTPAESGGLSSTTTTNSSSTLGPTATYEASKISVPDLLTSTMADYQHFIPQSYDAPSALTIWDPTLNVPEHDPSLPGMWDPTGYIPQADHCSTSAIQHPTAFGPPSNATPPALRTPDSITLPLQSDSVTLSTPSSTGSPSHVDPSLIFRDDDRPGPRWTTIINCGCAKPHFQIHYSNPKNLAAGEFKMIKFEPTVPAADPYVNNLRIETLCTITAIYHLSEHVGITEEAMCFEDSVSPFFRYDAESADPATQTNIVSTVRGSYKKTLKPDLRPNKEQITIKHHPYIDILPFPELRKSLITRPQDYDEDEFFHDMLFGLVCWGGAGVGKRDRHASTGFASTGTPWDVRSWEGQAWFLKKYWSLLGGEEGELPRQSEWWRSIRGDQPLEIEDLE</sequence>
<evidence type="ECO:0000259" key="2">
    <source>
        <dbReference type="PROSITE" id="PS51430"/>
    </source>
</evidence>
<feature type="domain" description="KaiA N-terminal" evidence="2">
    <location>
        <begin position="1"/>
        <end position="45"/>
    </location>
</feature>
<evidence type="ECO:0000313" key="3">
    <source>
        <dbReference type="EMBL" id="KAL2819694.1"/>
    </source>
</evidence>
<gene>
    <name evidence="3" type="ORF">BJX63DRAFT_359411</name>
</gene>
<dbReference type="InterPro" id="IPR021833">
    <property type="entry name" value="DUF3425"/>
</dbReference>
<comment type="caution">
    <text evidence="3">The sequence shown here is derived from an EMBL/GenBank/DDBJ whole genome shotgun (WGS) entry which is preliminary data.</text>
</comment>
<protein>
    <recommendedName>
        <fullName evidence="2">KaiA N-terminal domain-containing protein</fullName>
    </recommendedName>
</protein>
<dbReference type="Proteomes" id="UP001610334">
    <property type="component" value="Unassembled WGS sequence"/>
</dbReference>
<feature type="compositionally biased region" description="Polar residues" evidence="1">
    <location>
        <begin position="192"/>
        <end position="201"/>
    </location>
</feature>
<evidence type="ECO:0000313" key="4">
    <source>
        <dbReference type="Proteomes" id="UP001610334"/>
    </source>
</evidence>
<feature type="region of interest" description="Disordered" evidence="1">
    <location>
        <begin position="173"/>
        <end position="226"/>
    </location>
</feature>
<accession>A0ABR4HW23</accession>
<feature type="region of interest" description="Disordered" evidence="1">
    <location>
        <begin position="62"/>
        <end position="98"/>
    </location>
</feature>
<reference evidence="3 4" key="1">
    <citation type="submission" date="2024-07" db="EMBL/GenBank/DDBJ databases">
        <title>Section-level genome sequencing and comparative genomics of Aspergillus sections Usti and Cavernicolus.</title>
        <authorList>
            <consortium name="Lawrence Berkeley National Laboratory"/>
            <person name="Nybo J.L."/>
            <person name="Vesth T.C."/>
            <person name="Theobald S."/>
            <person name="Frisvad J.C."/>
            <person name="Larsen T.O."/>
            <person name="Kjaerboelling I."/>
            <person name="Rothschild-Mancinelli K."/>
            <person name="Lyhne E.K."/>
            <person name="Kogle M.E."/>
            <person name="Barry K."/>
            <person name="Clum A."/>
            <person name="Na H."/>
            <person name="Ledsgaard L."/>
            <person name="Lin J."/>
            <person name="Lipzen A."/>
            <person name="Kuo A."/>
            <person name="Riley R."/>
            <person name="Mondo S."/>
            <person name="Labutti K."/>
            <person name="Haridas S."/>
            <person name="Pangalinan J."/>
            <person name="Salamov A.A."/>
            <person name="Simmons B.A."/>
            <person name="Magnuson J.K."/>
            <person name="Chen J."/>
            <person name="Drula E."/>
            <person name="Henrissat B."/>
            <person name="Wiebenga A."/>
            <person name="Lubbers R.J."/>
            <person name="Gomes A.C."/>
            <person name="Makela M.R."/>
            <person name="Stajich J."/>
            <person name="Grigoriev I.V."/>
            <person name="Mortensen U.H."/>
            <person name="De Vries R.P."/>
            <person name="Baker S.E."/>
            <person name="Andersen M.R."/>
        </authorList>
    </citation>
    <scope>NUCLEOTIDE SEQUENCE [LARGE SCALE GENOMIC DNA]</scope>
    <source>
        <strain evidence="3 4">CBS 588.65</strain>
    </source>
</reference>
<dbReference type="InterPro" id="IPR020844">
    <property type="entry name" value="Circadian_clock_KaiA_N"/>
</dbReference>
<dbReference type="EMBL" id="JBFXLT010000009">
    <property type="protein sequence ID" value="KAL2819694.1"/>
    <property type="molecule type" value="Genomic_DNA"/>
</dbReference>
<feature type="region of interest" description="Disordered" evidence="1">
    <location>
        <begin position="1"/>
        <end position="40"/>
    </location>
</feature>
<dbReference type="PANTHER" id="PTHR38116">
    <property type="entry name" value="CHROMOSOME 7, WHOLE GENOME SHOTGUN SEQUENCE"/>
    <property type="match status" value="1"/>
</dbReference>
<dbReference type="Pfam" id="PF11905">
    <property type="entry name" value="DUF3425"/>
    <property type="match status" value="1"/>
</dbReference>